<dbReference type="GO" id="GO:0005829">
    <property type="term" value="C:cytosol"/>
    <property type="evidence" value="ECO:0007669"/>
    <property type="project" value="TreeGrafter"/>
</dbReference>
<name>A0A5E4MYD0_9HEMI</name>
<accession>A0A5E4MYD0</accession>
<feature type="domain" description="Aspartate/ornithine carbamoyltransferase Asp/Orn-binding" evidence="9">
    <location>
        <begin position="151"/>
        <end position="294"/>
    </location>
</feature>
<dbReference type="InterPro" id="IPR036901">
    <property type="entry name" value="Asp/Orn_carbamoylTrfase_sf"/>
</dbReference>
<evidence type="ECO:0000313" key="12">
    <source>
        <dbReference type="Proteomes" id="UP000325440"/>
    </source>
</evidence>
<evidence type="ECO:0000256" key="8">
    <source>
        <dbReference type="RuleBase" id="RU003634"/>
    </source>
</evidence>
<dbReference type="GO" id="GO:0006207">
    <property type="term" value="P:'de novo' pyrimidine nucleobase biosynthetic process"/>
    <property type="evidence" value="ECO:0007669"/>
    <property type="project" value="InterPro"/>
</dbReference>
<dbReference type="AlphaFoldDB" id="A0A5E4MYD0"/>
<evidence type="ECO:0000256" key="7">
    <source>
        <dbReference type="ARBA" id="ARBA00048859"/>
    </source>
</evidence>
<dbReference type="Gene3D" id="3.40.50.1370">
    <property type="entry name" value="Aspartate/ornithine carbamoyltransferase"/>
    <property type="match status" value="2"/>
</dbReference>
<comment type="function">
    <text evidence="6">Catalyzes the condensation of carbamoyl phosphate and aspartate to form carbamoyl aspartate and inorganic phosphate, the committed step in the de novo pyrimidine nucleotide biosynthesis pathway.</text>
</comment>
<dbReference type="GO" id="GO:0044205">
    <property type="term" value="P:'de novo' UMP biosynthetic process"/>
    <property type="evidence" value="ECO:0007669"/>
    <property type="project" value="UniProtKB-UniPathway"/>
</dbReference>
<dbReference type="HAMAP" id="MF_00001">
    <property type="entry name" value="Asp_carb_tr"/>
    <property type="match status" value="1"/>
</dbReference>
<dbReference type="EMBL" id="CABPRJ010001048">
    <property type="protein sequence ID" value="VVC35080.1"/>
    <property type="molecule type" value="Genomic_DNA"/>
</dbReference>
<protein>
    <recommendedName>
        <fullName evidence="3">aspartate carbamoyltransferase</fullName>
        <ecNumber evidence="3">2.1.3.2</ecNumber>
    </recommendedName>
</protein>
<dbReference type="NCBIfam" id="NF002032">
    <property type="entry name" value="PRK00856.1"/>
    <property type="match status" value="1"/>
</dbReference>
<evidence type="ECO:0000256" key="5">
    <source>
        <dbReference type="ARBA" id="ARBA00022975"/>
    </source>
</evidence>
<dbReference type="Pfam" id="PF02729">
    <property type="entry name" value="OTCace_N"/>
    <property type="match status" value="1"/>
</dbReference>
<dbReference type="NCBIfam" id="TIGR00670">
    <property type="entry name" value="asp_carb_tr"/>
    <property type="match status" value="1"/>
</dbReference>
<evidence type="ECO:0000256" key="3">
    <source>
        <dbReference type="ARBA" id="ARBA00013008"/>
    </source>
</evidence>
<dbReference type="PANTHER" id="PTHR45753">
    <property type="entry name" value="ORNITHINE CARBAMOYLTRANSFERASE, MITOCHONDRIAL"/>
    <property type="match status" value="1"/>
</dbReference>
<evidence type="ECO:0000313" key="11">
    <source>
        <dbReference type="EMBL" id="VVC35080.1"/>
    </source>
</evidence>
<keyword evidence="12" id="KW-1185">Reference proteome</keyword>
<sequence length="298" mass="33737">MNKRKNLLTISDLTIYDIKNITKLANIYLNKESAHDKILKNKTVVNLFFENSTRTLTSFEIAAKILGANVVTLPIQSSSISKGEDLKDMIKTLNAMNCDFMIIRHQKSGIINTFMHHVKSSLINAGDGSNEHPTQALTDYLVISNYKKQIKNLKIVICGDILHSRVARSNIRLLKMLGATVNLVAPPTLTCKHFPEVDKVYYSLSKGIKDADVIMLLRLQKERMNNSCFTPSEKEYFYLYGLDSQKLSYAKPDVIVMHPGPINRGIEIDNNVADNVILQQVEFGVAVRKAILHYYNYQ</sequence>
<dbReference type="OrthoDB" id="434at2759"/>
<dbReference type="PROSITE" id="PS00097">
    <property type="entry name" value="CARBAMOYLTRANSFERASE"/>
    <property type="match status" value="1"/>
</dbReference>
<keyword evidence="4 8" id="KW-0808">Transferase</keyword>
<dbReference type="PANTHER" id="PTHR45753:SF6">
    <property type="entry name" value="ASPARTATE CARBAMOYLTRANSFERASE"/>
    <property type="match status" value="1"/>
</dbReference>
<feature type="domain" description="Aspartate/ornithine carbamoyltransferase carbamoyl-P binding" evidence="10">
    <location>
        <begin position="5"/>
        <end position="144"/>
    </location>
</feature>
<dbReference type="InterPro" id="IPR002082">
    <property type="entry name" value="Asp_carbamoyltransf"/>
</dbReference>
<dbReference type="PRINTS" id="PR00101">
    <property type="entry name" value="ATCASE"/>
</dbReference>
<dbReference type="GO" id="GO:0006520">
    <property type="term" value="P:amino acid metabolic process"/>
    <property type="evidence" value="ECO:0007669"/>
    <property type="project" value="InterPro"/>
</dbReference>
<keyword evidence="5" id="KW-0665">Pyrimidine biosynthesis</keyword>
<reference evidence="11 12" key="1">
    <citation type="submission" date="2019-08" db="EMBL/GenBank/DDBJ databases">
        <authorList>
            <person name="Alioto T."/>
            <person name="Alioto T."/>
            <person name="Gomez Garrido J."/>
        </authorList>
    </citation>
    <scope>NUCLEOTIDE SEQUENCE [LARGE SCALE GENOMIC DNA]</scope>
</reference>
<evidence type="ECO:0000259" key="9">
    <source>
        <dbReference type="Pfam" id="PF00185"/>
    </source>
</evidence>
<evidence type="ECO:0000259" key="10">
    <source>
        <dbReference type="Pfam" id="PF02729"/>
    </source>
</evidence>
<comment type="similarity">
    <text evidence="2">Belongs to the aspartate/ornithine carbamoyltransferase superfamily. ATCase family.</text>
</comment>
<dbReference type="GO" id="GO:0016597">
    <property type="term" value="F:amino acid binding"/>
    <property type="evidence" value="ECO:0007669"/>
    <property type="project" value="InterPro"/>
</dbReference>
<dbReference type="GO" id="GO:0004070">
    <property type="term" value="F:aspartate carbamoyltransferase activity"/>
    <property type="evidence" value="ECO:0007669"/>
    <property type="project" value="UniProtKB-EC"/>
</dbReference>
<comment type="pathway">
    <text evidence="1">Pyrimidine metabolism; UMP biosynthesis via de novo pathway; (S)-dihydroorotate from bicarbonate: step 2/3.</text>
</comment>
<evidence type="ECO:0000256" key="1">
    <source>
        <dbReference type="ARBA" id="ARBA00004852"/>
    </source>
</evidence>
<dbReference type="InterPro" id="IPR006131">
    <property type="entry name" value="Asp_carbamoyltransf_Asp/Orn-bd"/>
</dbReference>
<evidence type="ECO:0000256" key="2">
    <source>
        <dbReference type="ARBA" id="ARBA00008896"/>
    </source>
</evidence>
<dbReference type="InterPro" id="IPR006132">
    <property type="entry name" value="Asp/Orn_carbamoyltranf_P-bd"/>
</dbReference>
<dbReference type="UniPathway" id="UPA00070">
    <property type="reaction ID" value="UER00116"/>
</dbReference>
<dbReference type="Proteomes" id="UP000325440">
    <property type="component" value="Unassembled WGS sequence"/>
</dbReference>
<gene>
    <name evidence="11" type="ORF">CINCED_3A019217</name>
</gene>
<comment type="catalytic activity">
    <reaction evidence="7">
        <text>carbamoyl phosphate + L-aspartate = N-carbamoyl-L-aspartate + phosphate + H(+)</text>
        <dbReference type="Rhea" id="RHEA:20013"/>
        <dbReference type="ChEBI" id="CHEBI:15378"/>
        <dbReference type="ChEBI" id="CHEBI:29991"/>
        <dbReference type="ChEBI" id="CHEBI:32814"/>
        <dbReference type="ChEBI" id="CHEBI:43474"/>
        <dbReference type="ChEBI" id="CHEBI:58228"/>
        <dbReference type="EC" id="2.1.3.2"/>
    </reaction>
</comment>
<organism evidence="11 12">
    <name type="scientific">Cinara cedri</name>
    <dbReference type="NCBI Taxonomy" id="506608"/>
    <lineage>
        <taxon>Eukaryota</taxon>
        <taxon>Metazoa</taxon>
        <taxon>Ecdysozoa</taxon>
        <taxon>Arthropoda</taxon>
        <taxon>Hexapoda</taxon>
        <taxon>Insecta</taxon>
        <taxon>Pterygota</taxon>
        <taxon>Neoptera</taxon>
        <taxon>Paraneoptera</taxon>
        <taxon>Hemiptera</taxon>
        <taxon>Sternorrhyncha</taxon>
        <taxon>Aphidomorpha</taxon>
        <taxon>Aphidoidea</taxon>
        <taxon>Aphididae</taxon>
        <taxon>Lachninae</taxon>
        <taxon>Cinara</taxon>
    </lineage>
</organism>
<evidence type="ECO:0000256" key="4">
    <source>
        <dbReference type="ARBA" id="ARBA00022679"/>
    </source>
</evidence>
<dbReference type="SUPFAM" id="SSF53671">
    <property type="entry name" value="Aspartate/ornithine carbamoyltransferase"/>
    <property type="match status" value="1"/>
</dbReference>
<evidence type="ECO:0000256" key="6">
    <source>
        <dbReference type="ARBA" id="ARBA00043884"/>
    </source>
</evidence>
<dbReference type="Pfam" id="PF00185">
    <property type="entry name" value="OTCace"/>
    <property type="match status" value="1"/>
</dbReference>
<proteinExistence type="inferred from homology"/>
<dbReference type="PRINTS" id="PR00100">
    <property type="entry name" value="AOTCASE"/>
</dbReference>
<dbReference type="EC" id="2.1.3.2" evidence="3"/>
<dbReference type="InterPro" id="IPR006130">
    <property type="entry name" value="Asp/Orn_carbamoylTrfase"/>
</dbReference>